<accession>A0ABX1ZYZ6</accession>
<evidence type="ECO:0000313" key="5">
    <source>
        <dbReference type="Proteomes" id="UP000757540"/>
    </source>
</evidence>
<dbReference type="EMBL" id="JABEZU010000001">
    <property type="protein sequence ID" value="NOV95764.1"/>
    <property type="molecule type" value="Genomic_DNA"/>
</dbReference>
<evidence type="ECO:0000259" key="3">
    <source>
        <dbReference type="PROSITE" id="PS50977"/>
    </source>
</evidence>
<evidence type="ECO:0000256" key="2">
    <source>
        <dbReference type="PROSITE-ProRule" id="PRU00335"/>
    </source>
</evidence>
<reference evidence="4 5" key="1">
    <citation type="submission" date="2020-05" db="EMBL/GenBank/DDBJ databases">
        <title>Genomic Encyclopedia of Type Strains, Phase III (KMG-III): the genomes of soil and plant-associated and newly described type strains.</title>
        <authorList>
            <person name="Whitman W."/>
        </authorList>
    </citation>
    <scope>NUCLEOTIDE SEQUENCE [LARGE SCALE GENOMIC DNA]</scope>
    <source>
        <strain evidence="4 5">KCTC 19046</strain>
    </source>
</reference>
<gene>
    <name evidence="4" type="ORF">HDG69_000317</name>
</gene>
<comment type="caution">
    <text evidence="4">The sequence shown here is derived from an EMBL/GenBank/DDBJ whole genome shotgun (WGS) entry which is preliminary data.</text>
</comment>
<dbReference type="InterPro" id="IPR050109">
    <property type="entry name" value="HTH-type_TetR-like_transc_reg"/>
</dbReference>
<protein>
    <submittedName>
        <fullName evidence="4">AcrR family transcriptional regulator</fullName>
    </submittedName>
</protein>
<organism evidence="4 5">
    <name type="scientific">Isoptericola halotolerans</name>
    <dbReference type="NCBI Taxonomy" id="300560"/>
    <lineage>
        <taxon>Bacteria</taxon>
        <taxon>Bacillati</taxon>
        <taxon>Actinomycetota</taxon>
        <taxon>Actinomycetes</taxon>
        <taxon>Micrococcales</taxon>
        <taxon>Promicromonosporaceae</taxon>
        <taxon>Isoptericola</taxon>
    </lineage>
</organism>
<feature type="DNA-binding region" description="H-T-H motif" evidence="2">
    <location>
        <begin position="39"/>
        <end position="58"/>
    </location>
</feature>
<dbReference type="PANTHER" id="PTHR30055:SF241">
    <property type="entry name" value="TRANSCRIPTIONAL REGULATORY PROTEIN"/>
    <property type="match status" value="1"/>
</dbReference>
<dbReference type="SUPFAM" id="SSF46689">
    <property type="entry name" value="Homeodomain-like"/>
    <property type="match status" value="1"/>
</dbReference>
<dbReference type="Proteomes" id="UP000757540">
    <property type="component" value="Unassembled WGS sequence"/>
</dbReference>
<dbReference type="PRINTS" id="PR00455">
    <property type="entry name" value="HTHTETR"/>
</dbReference>
<dbReference type="PANTHER" id="PTHR30055">
    <property type="entry name" value="HTH-TYPE TRANSCRIPTIONAL REGULATOR RUTR"/>
    <property type="match status" value="1"/>
</dbReference>
<evidence type="ECO:0000313" key="4">
    <source>
        <dbReference type="EMBL" id="NOV95764.1"/>
    </source>
</evidence>
<dbReference type="InterPro" id="IPR009057">
    <property type="entry name" value="Homeodomain-like_sf"/>
</dbReference>
<dbReference type="Pfam" id="PF00440">
    <property type="entry name" value="TetR_N"/>
    <property type="match status" value="1"/>
</dbReference>
<sequence>MTTAEHAAAVRSPRRERTRERLLDAALDVFAEVGMQATSIEAVCEAAGFTRGAFYSNFASKEELFLALMQRDAERQLGTLEEVVETIDADSLTTPEGFRAALGTVMSAVRPDGGARRQWCLVAAEFELLALREPDVATLYLTEHRRIRAEVGAVLDRILASLGLRLVIDTPTAVDLLLSAEDAASRAALLDDRSGDRAAPPDRRLEALVDLLLAPPEPRPAT</sequence>
<feature type="domain" description="HTH tetR-type" evidence="3">
    <location>
        <begin position="16"/>
        <end position="76"/>
    </location>
</feature>
<proteinExistence type="predicted"/>
<dbReference type="Gene3D" id="1.10.357.10">
    <property type="entry name" value="Tetracycline Repressor, domain 2"/>
    <property type="match status" value="1"/>
</dbReference>
<keyword evidence="5" id="KW-1185">Reference proteome</keyword>
<dbReference type="PROSITE" id="PS50977">
    <property type="entry name" value="HTH_TETR_2"/>
    <property type="match status" value="1"/>
</dbReference>
<name>A0ABX1ZYZ6_9MICO</name>
<dbReference type="RefSeq" id="WP_171782031.1">
    <property type="nucleotide sequence ID" value="NZ_BAAAML010000002.1"/>
</dbReference>
<dbReference type="InterPro" id="IPR001647">
    <property type="entry name" value="HTH_TetR"/>
</dbReference>
<evidence type="ECO:0000256" key="1">
    <source>
        <dbReference type="ARBA" id="ARBA00023125"/>
    </source>
</evidence>
<keyword evidence="1 2" id="KW-0238">DNA-binding</keyword>